<dbReference type="SUPFAM" id="SSF53098">
    <property type="entry name" value="Ribonuclease H-like"/>
    <property type="match status" value="1"/>
</dbReference>
<proteinExistence type="predicted"/>
<comment type="caution">
    <text evidence="2">The sequence shown here is derived from an EMBL/GenBank/DDBJ whole genome shotgun (WGS) entry which is preliminary data.</text>
</comment>
<protein>
    <submittedName>
        <fullName evidence="2">Integrase core domain-containing protein</fullName>
    </submittedName>
</protein>
<dbReference type="EMBL" id="JAVREY010000021">
    <property type="protein sequence ID" value="MDT0465164.1"/>
    <property type="molecule type" value="Genomic_DNA"/>
</dbReference>
<evidence type="ECO:0000313" key="2">
    <source>
        <dbReference type="EMBL" id="MDT0465164.1"/>
    </source>
</evidence>
<evidence type="ECO:0000259" key="1">
    <source>
        <dbReference type="Pfam" id="PF13683"/>
    </source>
</evidence>
<feature type="non-terminal residue" evidence="2">
    <location>
        <position position="1"/>
    </location>
</feature>
<reference evidence="3" key="1">
    <citation type="submission" date="2023-07" db="EMBL/GenBank/DDBJ databases">
        <title>30 novel species of actinomycetes from the DSMZ collection.</title>
        <authorList>
            <person name="Nouioui I."/>
        </authorList>
    </citation>
    <scope>NUCLEOTIDE SEQUENCE [LARGE SCALE GENOMIC DNA]</scope>
    <source>
        <strain evidence="3">DSM 41699</strain>
    </source>
</reference>
<organism evidence="2 3">
    <name type="scientific">Streptomyces gibsoniae</name>
    <dbReference type="NCBI Taxonomy" id="3075529"/>
    <lineage>
        <taxon>Bacteria</taxon>
        <taxon>Bacillati</taxon>
        <taxon>Actinomycetota</taxon>
        <taxon>Actinomycetes</taxon>
        <taxon>Kitasatosporales</taxon>
        <taxon>Streptomycetaceae</taxon>
        <taxon>Streptomyces</taxon>
    </lineage>
</organism>
<dbReference type="PANTHER" id="PTHR46889:SF4">
    <property type="entry name" value="TRANSPOSASE INSO FOR INSERTION SEQUENCE ELEMENT IS911B-RELATED"/>
    <property type="match status" value="1"/>
</dbReference>
<keyword evidence="3" id="KW-1185">Reference proteome</keyword>
<feature type="domain" description="Integrase catalytic" evidence="1">
    <location>
        <begin position="39"/>
        <end position="94"/>
    </location>
</feature>
<dbReference type="PANTHER" id="PTHR46889">
    <property type="entry name" value="TRANSPOSASE INSF FOR INSERTION SEQUENCE IS3B-RELATED"/>
    <property type="match status" value="1"/>
</dbReference>
<evidence type="ECO:0000313" key="3">
    <source>
        <dbReference type="Proteomes" id="UP001183809"/>
    </source>
</evidence>
<dbReference type="Pfam" id="PF13683">
    <property type="entry name" value="rve_3"/>
    <property type="match status" value="1"/>
</dbReference>
<dbReference type="InterPro" id="IPR050900">
    <property type="entry name" value="Transposase_IS3/IS150/IS904"/>
</dbReference>
<dbReference type="InterPro" id="IPR036397">
    <property type="entry name" value="RNaseH_sf"/>
</dbReference>
<dbReference type="Proteomes" id="UP001183809">
    <property type="component" value="Unassembled WGS sequence"/>
</dbReference>
<gene>
    <name evidence="2" type="ORF">RM764_19490</name>
</gene>
<accession>A0ABU2TW23</accession>
<sequence length="111" mass="13149">HGGLTPAPVCRCRRTYLHLHNSMATVRSVFYIRTSQSPSGHTNALAESFWQGLKRETMHQRLFTTMRQTRLEIFQWLTYYNARRRHSALDYLSPAEFEQRHQQERKLTLAA</sequence>
<dbReference type="InterPro" id="IPR012337">
    <property type="entry name" value="RNaseH-like_sf"/>
</dbReference>
<dbReference type="Gene3D" id="3.30.420.10">
    <property type="entry name" value="Ribonuclease H-like superfamily/Ribonuclease H"/>
    <property type="match status" value="1"/>
</dbReference>
<dbReference type="InterPro" id="IPR001584">
    <property type="entry name" value="Integrase_cat-core"/>
</dbReference>
<name>A0ABU2TW23_9ACTN</name>
<dbReference type="RefSeq" id="WP_311696655.1">
    <property type="nucleotide sequence ID" value="NZ_JAVREY010000021.1"/>
</dbReference>